<dbReference type="PANTHER" id="PTHR23028:SF134">
    <property type="entry name" value="PUTATIVE (AFU_ORTHOLOGUE AFUA_4G08520)-RELATED"/>
    <property type="match status" value="1"/>
</dbReference>
<name>A0A9P4J759_9PEZI</name>
<gene>
    <name evidence="2" type="ORF">K461DRAFT_278400</name>
</gene>
<feature type="transmembrane region" description="Helical" evidence="1">
    <location>
        <begin position="296"/>
        <end position="317"/>
    </location>
</feature>
<sequence length="392" mass="44433">MVFLFWTIAGYTASLKPFKQMQFEDKTTFQKSLSSSLVRRGFRLYLPPFASVLMIGALTGAGMLEPAWHIKHDKIYGLKNFYQLPDKIVQRQGGICWELWRALKASMSMLDIFESGKSTAPEFYDSHLWCISIQYKMAILVCLVLLAASRLTSRYRPVFLAGVLLFGVFYCRSAAVTSHFAGVFLAEIDVRYSTRQQRLPSKCEPSEVLDRPISRWRWALKGPLTTRLVHLTVFLFGCTVCSAATWEPEGQLIIGPIIKKYAYFFNTILGGSDNYIAIGAVLMTYSGIHCDLLHRFLGLFSYLGKVSYSFYLVHGVIHKLVVWPMLPRLYAFIGTAGPGSNHATTSGQVFVVWVTAIIISLPLTIWVSDMFYRGIELQASRLEFWVDRKIST</sequence>
<dbReference type="InterPro" id="IPR050879">
    <property type="entry name" value="Acyltransferase_3"/>
</dbReference>
<feature type="transmembrane region" description="Helical" evidence="1">
    <location>
        <begin position="133"/>
        <end position="152"/>
    </location>
</feature>
<comment type="caution">
    <text evidence="2">The sequence shown here is derived from an EMBL/GenBank/DDBJ whole genome shotgun (WGS) entry which is preliminary data.</text>
</comment>
<feature type="transmembrane region" description="Helical" evidence="1">
    <location>
        <begin position="44"/>
        <end position="64"/>
    </location>
</feature>
<evidence type="ECO:0000313" key="2">
    <source>
        <dbReference type="EMBL" id="KAF2153589.1"/>
    </source>
</evidence>
<dbReference type="OrthoDB" id="5819582at2759"/>
<reference evidence="2" key="1">
    <citation type="journal article" date="2020" name="Stud. Mycol.">
        <title>101 Dothideomycetes genomes: a test case for predicting lifestyles and emergence of pathogens.</title>
        <authorList>
            <person name="Haridas S."/>
            <person name="Albert R."/>
            <person name="Binder M."/>
            <person name="Bloem J."/>
            <person name="Labutti K."/>
            <person name="Salamov A."/>
            <person name="Andreopoulos B."/>
            <person name="Baker S."/>
            <person name="Barry K."/>
            <person name="Bills G."/>
            <person name="Bluhm B."/>
            <person name="Cannon C."/>
            <person name="Castanera R."/>
            <person name="Culley D."/>
            <person name="Daum C."/>
            <person name="Ezra D."/>
            <person name="Gonzalez J."/>
            <person name="Henrissat B."/>
            <person name="Kuo A."/>
            <person name="Liang C."/>
            <person name="Lipzen A."/>
            <person name="Lutzoni F."/>
            <person name="Magnuson J."/>
            <person name="Mondo S."/>
            <person name="Nolan M."/>
            <person name="Ohm R."/>
            <person name="Pangilinan J."/>
            <person name="Park H.-J."/>
            <person name="Ramirez L."/>
            <person name="Alfaro M."/>
            <person name="Sun H."/>
            <person name="Tritt A."/>
            <person name="Yoshinaga Y."/>
            <person name="Zwiers L.-H."/>
            <person name="Turgeon B."/>
            <person name="Goodwin S."/>
            <person name="Spatafora J."/>
            <person name="Crous P."/>
            <person name="Grigoriev I."/>
        </authorList>
    </citation>
    <scope>NUCLEOTIDE SEQUENCE</scope>
    <source>
        <strain evidence="2">CBS 260.36</strain>
    </source>
</reference>
<feature type="transmembrane region" description="Helical" evidence="1">
    <location>
        <begin position="261"/>
        <end position="284"/>
    </location>
</feature>
<dbReference type="AlphaFoldDB" id="A0A9P4J759"/>
<accession>A0A9P4J759</accession>
<dbReference type="Proteomes" id="UP000799439">
    <property type="component" value="Unassembled WGS sequence"/>
</dbReference>
<proteinExistence type="predicted"/>
<feature type="transmembrane region" description="Helical" evidence="1">
    <location>
        <begin position="350"/>
        <end position="372"/>
    </location>
</feature>
<feature type="transmembrane region" description="Helical" evidence="1">
    <location>
        <begin position="224"/>
        <end position="246"/>
    </location>
</feature>
<evidence type="ECO:0000313" key="3">
    <source>
        <dbReference type="Proteomes" id="UP000799439"/>
    </source>
</evidence>
<evidence type="ECO:0000256" key="1">
    <source>
        <dbReference type="SAM" id="Phobius"/>
    </source>
</evidence>
<keyword evidence="1" id="KW-1133">Transmembrane helix</keyword>
<dbReference type="PANTHER" id="PTHR23028">
    <property type="entry name" value="ACETYLTRANSFERASE"/>
    <property type="match status" value="1"/>
</dbReference>
<keyword evidence="1" id="KW-0812">Transmembrane</keyword>
<dbReference type="EMBL" id="ML996085">
    <property type="protein sequence ID" value="KAF2153589.1"/>
    <property type="molecule type" value="Genomic_DNA"/>
</dbReference>
<evidence type="ECO:0008006" key="4">
    <source>
        <dbReference type="Google" id="ProtNLM"/>
    </source>
</evidence>
<keyword evidence="3" id="KW-1185">Reference proteome</keyword>
<organism evidence="2 3">
    <name type="scientific">Myriangium duriaei CBS 260.36</name>
    <dbReference type="NCBI Taxonomy" id="1168546"/>
    <lineage>
        <taxon>Eukaryota</taxon>
        <taxon>Fungi</taxon>
        <taxon>Dikarya</taxon>
        <taxon>Ascomycota</taxon>
        <taxon>Pezizomycotina</taxon>
        <taxon>Dothideomycetes</taxon>
        <taxon>Dothideomycetidae</taxon>
        <taxon>Myriangiales</taxon>
        <taxon>Myriangiaceae</taxon>
        <taxon>Myriangium</taxon>
    </lineage>
</organism>
<protein>
    <recommendedName>
        <fullName evidence="4">Acyltransferase 3 domain-containing protein</fullName>
    </recommendedName>
</protein>
<feature type="transmembrane region" description="Helical" evidence="1">
    <location>
        <begin position="158"/>
        <end position="186"/>
    </location>
</feature>
<keyword evidence="1" id="KW-0472">Membrane</keyword>